<dbReference type="Pfam" id="PF00076">
    <property type="entry name" value="RRM_1"/>
    <property type="match status" value="1"/>
</dbReference>
<evidence type="ECO:0000313" key="4">
    <source>
        <dbReference type="EMBL" id="KAK9070447.1"/>
    </source>
</evidence>
<feature type="compositionally biased region" description="Basic and acidic residues" evidence="2">
    <location>
        <begin position="1"/>
        <end position="23"/>
    </location>
</feature>
<feature type="region of interest" description="Disordered" evidence="2">
    <location>
        <begin position="1"/>
        <end position="39"/>
    </location>
</feature>
<dbReference type="EMBL" id="JBCNJP010000012">
    <property type="protein sequence ID" value="KAK9070447.1"/>
    <property type="molecule type" value="Genomic_DNA"/>
</dbReference>
<reference evidence="4 5" key="1">
    <citation type="submission" date="2024-04" db="EMBL/GenBank/DDBJ databases">
        <title>The reference genome of an endangered Asteraceae, Deinandra increscens subsp. villosa, native to the Central Coast of California.</title>
        <authorList>
            <person name="Guilliams M."/>
            <person name="Hasenstab-Lehman K."/>
            <person name="Meyer R."/>
            <person name="Mcevoy S."/>
        </authorList>
    </citation>
    <scope>NUCLEOTIDE SEQUENCE [LARGE SCALE GENOMIC DNA]</scope>
    <source>
        <tissue evidence="4">Leaf</tissue>
    </source>
</reference>
<evidence type="ECO:0000256" key="1">
    <source>
        <dbReference type="PROSITE-ProRule" id="PRU00176"/>
    </source>
</evidence>
<dbReference type="AlphaFoldDB" id="A0AAP0DCT1"/>
<dbReference type="InterPro" id="IPR012677">
    <property type="entry name" value="Nucleotide-bd_a/b_plait_sf"/>
</dbReference>
<dbReference type="Proteomes" id="UP001408789">
    <property type="component" value="Unassembled WGS sequence"/>
</dbReference>
<dbReference type="InterPro" id="IPR000504">
    <property type="entry name" value="RRM_dom"/>
</dbReference>
<feature type="domain" description="RRM" evidence="3">
    <location>
        <begin position="47"/>
        <end position="124"/>
    </location>
</feature>
<organism evidence="4 5">
    <name type="scientific">Deinandra increscens subsp. villosa</name>
    <dbReference type="NCBI Taxonomy" id="3103831"/>
    <lineage>
        <taxon>Eukaryota</taxon>
        <taxon>Viridiplantae</taxon>
        <taxon>Streptophyta</taxon>
        <taxon>Embryophyta</taxon>
        <taxon>Tracheophyta</taxon>
        <taxon>Spermatophyta</taxon>
        <taxon>Magnoliopsida</taxon>
        <taxon>eudicotyledons</taxon>
        <taxon>Gunneridae</taxon>
        <taxon>Pentapetalae</taxon>
        <taxon>asterids</taxon>
        <taxon>campanulids</taxon>
        <taxon>Asterales</taxon>
        <taxon>Asteraceae</taxon>
        <taxon>Asteroideae</taxon>
        <taxon>Heliantheae alliance</taxon>
        <taxon>Madieae</taxon>
        <taxon>Madiinae</taxon>
        <taxon>Deinandra</taxon>
    </lineage>
</organism>
<dbReference type="PANTHER" id="PTHR34427">
    <property type="entry name" value="DUF4283 DOMAIN PROTEIN"/>
    <property type="match status" value="1"/>
</dbReference>
<gene>
    <name evidence="4" type="ORF">SSX86_010849</name>
</gene>
<feature type="region of interest" description="Disordered" evidence="2">
    <location>
        <begin position="476"/>
        <end position="502"/>
    </location>
</feature>
<evidence type="ECO:0000256" key="2">
    <source>
        <dbReference type="SAM" id="MobiDB-lite"/>
    </source>
</evidence>
<sequence length="574" mass="63361">MLPMEREKVGGERKPKEYDWEPARRRKRNQNKGNFNGNYGNSSPHLTIFYITNFPDDCSISDLKGVFNEHGIVSDVYISRRCNWDGERFGFVKFLRVDNKELLEKNLCNIKIGNRKLHANLERIDKDGNKVFSGRPNNYSGQQWVPKGSQNNITAAGFQAGGRSFRDVVGGVSSATKEKVIFINHPMSEACEKWNNTSLLGRVKDLDTLINLNSILKGLEVKCKVRFLGGLNTLLSFDSTCDKEGFLGHASVWGICFSKLEVWEGQFVPFERIANLQIIGLPAHLWGSELFNQVGALFGKVLKGSEADVNDLNLTGSRVIVLSNGHNPIFDNVIISCMGKRFRVWVREQIGWMPWEAEVGEKEHIGEEKPEDIRGTSGEVDGRTPVASEMKANDDILEEGEISMEEAAVGEPEIADKRVEGELPLSPSDLNFGPAQFPATVGPSVTPLVNLDQAQSQANLNTPISGPAMSMVGSNKKRPNYKSPSVSPIEDQSLPDIATPGGGRFRKIGRGKWVSSETVSDSVQQARPIDSGGEAFLDIDEVDETVNTALNMGFNITRDQVVMAMQGEGVKNNS</sequence>
<dbReference type="PROSITE" id="PS50102">
    <property type="entry name" value="RRM"/>
    <property type="match status" value="1"/>
</dbReference>
<evidence type="ECO:0000313" key="5">
    <source>
        <dbReference type="Proteomes" id="UP001408789"/>
    </source>
</evidence>
<proteinExistence type="predicted"/>
<accession>A0AAP0DCT1</accession>
<dbReference type="Gene3D" id="3.30.70.330">
    <property type="match status" value="1"/>
</dbReference>
<dbReference type="CDD" id="cd00590">
    <property type="entry name" value="RRM_SF"/>
    <property type="match status" value="1"/>
</dbReference>
<keyword evidence="5" id="KW-1185">Reference proteome</keyword>
<keyword evidence="1" id="KW-0694">RNA-binding</keyword>
<name>A0AAP0DCT1_9ASTR</name>
<dbReference type="PANTHER" id="PTHR34427:SF5">
    <property type="entry name" value="DUF4283 DOMAIN-CONTAINING PROTEIN"/>
    <property type="match status" value="1"/>
</dbReference>
<dbReference type="InterPro" id="IPR035979">
    <property type="entry name" value="RBD_domain_sf"/>
</dbReference>
<dbReference type="GO" id="GO:0003723">
    <property type="term" value="F:RNA binding"/>
    <property type="evidence" value="ECO:0007669"/>
    <property type="project" value="UniProtKB-UniRule"/>
</dbReference>
<protein>
    <recommendedName>
        <fullName evidence="3">RRM domain-containing protein</fullName>
    </recommendedName>
</protein>
<dbReference type="SUPFAM" id="SSF54928">
    <property type="entry name" value="RNA-binding domain, RBD"/>
    <property type="match status" value="1"/>
</dbReference>
<evidence type="ECO:0000259" key="3">
    <source>
        <dbReference type="PROSITE" id="PS50102"/>
    </source>
</evidence>
<comment type="caution">
    <text evidence="4">The sequence shown here is derived from an EMBL/GenBank/DDBJ whole genome shotgun (WGS) entry which is preliminary data.</text>
</comment>